<name>A0A6M3JXD9_9ZZZZ</name>
<dbReference type="GO" id="GO:0003677">
    <property type="term" value="F:DNA binding"/>
    <property type="evidence" value="ECO:0007669"/>
    <property type="project" value="InterPro"/>
</dbReference>
<dbReference type="GO" id="GO:0009307">
    <property type="term" value="P:DNA restriction-modification system"/>
    <property type="evidence" value="ECO:0007669"/>
    <property type="project" value="InterPro"/>
</dbReference>
<reference evidence="1" key="1">
    <citation type="submission" date="2020-03" db="EMBL/GenBank/DDBJ databases">
        <title>The deep terrestrial virosphere.</title>
        <authorList>
            <person name="Holmfeldt K."/>
            <person name="Nilsson E."/>
            <person name="Simone D."/>
            <person name="Lopez-Fernandez M."/>
            <person name="Wu X."/>
            <person name="de Brujin I."/>
            <person name="Lundin D."/>
            <person name="Andersson A."/>
            <person name="Bertilsson S."/>
            <person name="Dopson M."/>
        </authorList>
    </citation>
    <scope>NUCLEOTIDE SEQUENCE</scope>
    <source>
        <strain evidence="1">MM415A02280</strain>
    </source>
</reference>
<dbReference type="EMBL" id="MT142044">
    <property type="protein sequence ID" value="QJA73682.1"/>
    <property type="molecule type" value="Genomic_DNA"/>
</dbReference>
<accession>A0A6M3JXD9</accession>
<gene>
    <name evidence="1" type="ORF">MM415A02280_0012</name>
</gene>
<dbReference type="AlphaFoldDB" id="A0A6M3JXD9"/>
<dbReference type="InterPro" id="IPR008593">
    <property type="entry name" value="Dam_MeTrfase"/>
</dbReference>
<dbReference type="GO" id="GO:0009007">
    <property type="term" value="F:site-specific DNA-methyltransferase (adenine-specific) activity"/>
    <property type="evidence" value="ECO:0007669"/>
    <property type="project" value="InterPro"/>
</dbReference>
<keyword evidence="1" id="KW-0808">Transferase</keyword>
<dbReference type="GO" id="GO:0032259">
    <property type="term" value="P:methylation"/>
    <property type="evidence" value="ECO:0007669"/>
    <property type="project" value="UniProtKB-KW"/>
</dbReference>
<organism evidence="1">
    <name type="scientific">viral metagenome</name>
    <dbReference type="NCBI Taxonomy" id="1070528"/>
    <lineage>
        <taxon>unclassified sequences</taxon>
        <taxon>metagenomes</taxon>
        <taxon>organismal metagenomes</taxon>
    </lineage>
</organism>
<protein>
    <submittedName>
        <fullName evidence="1">Putative methyltransferase</fullName>
    </submittedName>
</protein>
<sequence>MFSNINNAWCTPQDFFDKLNKEFDFNLDPCATEKSAKCMKYFTATEDGLKQDWGGYRVFVNPPYGRQIGKWVKKCYEEGQKQNTLVVLLIPSRTDTRYFHDYILNKAEIRFIKGRLTFWDLDGEKYQQGRFKDMTPAPFPSCIAIFKPQEHQEIN</sequence>
<keyword evidence="1" id="KW-0489">Methyltransferase</keyword>
<proteinExistence type="predicted"/>
<evidence type="ECO:0000313" key="1">
    <source>
        <dbReference type="EMBL" id="QJA73682.1"/>
    </source>
</evidence>
<dbReference type="Pfam" id="PF05869">
    <property type="entry name" value="Dam"/>
    <property type="match status" value="1"/>
</dbReference>